<dbReference type="GO" id="GO:0000159">
    <property type="term" value="C:protein phosphatase type 2A complex"/>
    <property type="evidence" value="ECO:0007669"/>
    <property type="project" value="TreeGrafter"/>
</dbReference>
<organism evidence="4 5">
    <name type="scientific">Triparma verrucosa</name>
    <dbReference type="NCBI Taxonomy" id="1606542"/>
    <lineage>
        <taxon>Eukaryota</taxon>
        <taxon>Sar</taxon>
        <taxon>Stramenopiles</taxon>
        <taxon>Ochrophyta</taxon>
        <taxon>Bolidophyceae</taxon>
        <taxon>Parmales</taxon>
        <taxon>Triparmaceae</taxon>
        <taxon>Triparma</taxon>
    </lineage>
</organism>
<protein>
    <recommendedName>
        <fullName evidence="3">Phosphatase 2A Regulatory Subunit A helical domain-containing protein</fullName>
    </recommendedName>
</protein>
<keyword evidence="5" id="KW-1185">Reference proteome</keyword>
<evidence type="ECO:0000259" key="3">
    <source>
        <dbReference type="Pfam" id="PF22956"/>
    </source>
</evidence>
<proteinExistence type="predicted"/>
<dbReference type="GO" id="GO:0005634">
    <property type="term" value="C:nucleus"/>
    <property type="evidence" value="ECO:0007669"/>
    <property type="project" value="TreeGrafter"/>
</dbReference>
<dbReference type="PANTHER" id="PTHR10648:SF4">
    <property type="entry name" value="PROTEIN PHOSPHATASE 2 (FORMERLY 2A), REGULATORY SUBUNIT A, BETA ISOFORM-RELATED"/>
    <property type="match status" value="1"/>
</dbReference>
<reference evidence="5" key="1">
    <citation type="journal article" date="2023" name="Commun. Biol.">
        <title>Genome analysis of Parmales, the sister group of diatoms, reveals the evolutionary specialization of diatoms from phago-mixotrophs to photoautotrophs.</title>
        <authorList>
            <person name="Ban H."/>
            <person name="Sato S."/>
            <person name="Yoshikawa S."/>
            <person name="Yamada K."/>
            <person name="Nakamura Y."/>
            <person name="Ichinomiya M."/>
            <person name="Sato N."/>
            <person name="Blanc-Mathieu R."/>
            <person name="Endo H."/>
            <person name="Kuwata A."/>
            <person name="Ogata H."/>
        </authorList>
    </citation>
    <scope>NUCLEOTIDE SEQUENCE [LARGE SCALE GENOMIC DNA]</scope>
    <source>
        <strain evidence="5">NIES 3699</strain>
    </source>
</reference>
<feature type="repeat" description="HEAT" evidence="2">
    <location>
        <begin position="536"/>
        <end position="574"/>
    </location>
</feature>
<sequence>MSALSTTSSPAAPMTPQGDYYLLAGIIDGLRSDSLEIRSASAARIDEISVGLGPQRTRNELLPFLSDSIDDDDLVLLKLSSSLPLLTPTHLGGPEFMHLLLQPLQLLLTVEESSVRTAAIESLEKIVPSLPAGDIDQYLSPMLTRLATQEWFTARISASLILPLLIPLTEPANLPPLLTLFTNLCNDDTPMVRRHASKSLGAVLDGLVKGSGADNILSADSALHTTILPLFTTLSCDDQDSVRLQTTFNCISLTETLTKTQKAGPALDAVVQQRILPLLKGCIGDRSWRVRWTVASNFGSLTDFNLTAEYVSLVTDNESEVRIAALSQLTTVTTDGNKDEILECIKKMKEDPVDTVRGELAGGITGIADVFGKDGTTEGLLPIMLALLRDEDSEVRLRLISGLGKLNNVVGLDLLSQSLLPAVMDLAEDGKWRVRLAIIQEVPRLANDLGVSFFQDKFCALCLAWLSDDCASIRAAAAENLKELTTLFGKEWCMERIMPFIHELRTNNSYLRRLTCLHAVEKISMSLEQEVVASEMLPMAVGMATDTVPNIRFNVAKTLENLCSKCGSDVVAESIVPVLDSLIEDSDVDVKYFARTAKESAQKIIQAA</sequence>
<dbReference type="PROSITE" id="PS50077">
    <property type="entry name" value="HEAT_REPEAT"/>
    <property type="match status" value="3"/>
</dbReference>
<dbReference type="InterPro" id="IPR051023">
    <property type="entry name" value="PP2A_Regulatory_Subunit_A"/>
</dbReference>
<gene>
    <name evidence="4" type="ORF">TrVE_jg11956</name>
</gene>
<name>A0A9W7BW75_9STRA</name>
<dbReference type="EMBL" id="BRXX01000222">
    <property type="protein sequence ID" value="GMH98636.1"/>
    <property type="molecule type" value="Genomic_DNA"/>
</dbReference>
<comment type="caution">
    <text evidence="4">The sequence shown here is derived from an EMBL/GenBank/DDBJ whole genome shotgun (WGS) entry which is preliminary data.</text>
</comment>
<evidence type="ECO:0000256" key="2">
    <source>
        <dbReference type="PROSITE-ProRule" id="PRU00103"/>
    </source>
</evidence>
<feature type="domain" description="Phosphatase 2A Regulatory Subunit A helical" evidence="3">
    <location>
        <begin position="220"/>
        <end position="429"/>
    </location>
</feature>
<feature type="repeat" description="HEAT" evidence="2">
    <location>
        <begin position="380"/>
        <end position="418"/>
    </location>
</feature>
<dbReference type="AlphaFoldDB" id="A0A9W7BW75"/>
<evidence type="ECO:0000313" key="4">
    <source>
        <dbReference type="EMBL" id="GMH98636.1"/>
    </source>
</evidence>
<dbReference type="PANTHER" id="PTHR10648">
    <property type="entry name" value="SERINE/THREONINE-PROTEIN PHOSPHATASE PP2A 65 KDA REGULATORY SUBUNIT"/>
    <property type="match status" value="1"/>
</dbReference>
<dbReference type="Gene3D" id="1.25.10.10">
    <property type="entry name" value="Leucine-rich Repeat Variant"/>
    <property type="match status" value="1"/>
</dbReference>
<dbReference type="Pfam" id="PF22956">
    <property type="entry name" value="VPS15-like_hel"/>
    <property type="match status" value="1"/>
</dbReference>
<feature type="repeat" description="HEAT" evidence="2">
    <location>
        <begin position="419"/>
        <end position="457"/>
    </location>
</feature>
<evidence type="ECO:0000313" key="5">
    <source>
        <dbReference type="Proteomes" id="UP001165160"/>
    </source>
</evidence>
<dbReference type="InterPro" id="IPR016024">
    <property type="entry name" value="ARM-type_fold"/>
</dbReference>
<dbReference type="InterPro" id="IPR055231">
    <property type="entry name" value="2AA_helical"/>
</dbReference>
<dbReference type="Proteomes" id="UP001165160">
    <property type="component" value="Unassembled WGS sequence"/>
</dbReference>
<accession>A0A9W7BW75</accession>
<dbReference type="GO" id="GO:0005829">
    <property type="term" value="C:cytosol"/>
    <property type="evidence" value="ECO:0007669"/>
    <property type="project" value="TreeGrafter"/>
</dbReference>
<dbReference type="InterPro" id="IPR021133">
    <property type="entry name" value="HEAT_type_2"/>
</dbReference>
<dbReference type="SUPFAM" id="SSF48371">
    <property type="entry name" value="ARM repeat"/>
    <property type="match status" value="1"/>
</dbReference>
<keyword evidence="1" id="KW-0677">Repeat</keyword>
<dbReference type="GO" id="GO:0019888">
    <property type="term" value="F:protein phosphatase regulator activity"/>
    <property type="evidence" value="ECO:0007669"/>
    <property type="project" value="TreeGrafter"/>
</dbReference>
<dbReference type="InterPro" id="IPR011989">
    <property type="entry name" value="ARM-like"/>
</dbReference>
<evidence type="ECO:0000256" key="1">
    <source>
        <dbReference type="ARBA" id="ARBA00022737"/>
    </source>
</evidence>